<dbReference type="InterPro" id="IPR015904">
    <property type="entry name" value="Sulphide_quinone_reductase"/>
</dbReference>
<dbReference type="GO" id="GO:0070225">
    <property type="term" value="F:sulfide dehydrogenase activity"/>
    <property type="evidence" value="ECO:0007669"/>
    <property type="project" value="UniProtKB-EC"/>
</dbReference>
<keyword evidence="5" id="KW-0809">Transit peptide</keyword>
<protein>
    <submittedName>
        <fullName evidence="8">Sulfide dehydrogenase [flavocytochrome c] flavoprotein chain</fullName>
        <ecNumber evidence="8">1.8.2.3</ecNumber>
    </submittedName>
</protein>
<dbReference type="InterPro" id="IPR023753">
    <property type="entry name" value="FAD/NAD-binding_dom"/>
</dbReference>
<keyword evidence="2" id="KW-0285">Flavoprotein</keyword>
<dbReference type="InterPro" id="IPR036188">
    <property type="entry name" value="FAD/NAD-bd_sf"/>
</dbReference>
<evidence type="ECO:0000256" key="2">
    <source>
        <dbReference type="ARBA" id="ARBA00022630"/>
    </source>
</evidence>
<keyword evidence="4" id="KW-0274">FAD</keyword>
<sequence length="412" mass="45748">MKPEKINTQKSVVVIGGGSSGIGIAASIRKRIKDIDITVVEPNDCHYYQPAWTLVGGGLFDINKTRRSLRAVLPSGTAWVQDSVVRVEPSQKYVETRQGQKINYDFLIVACGLILRWDKIEGLEETLGLNGVTSNYRFDLAEYTWQLVREMKGGQAIFSQPTLPIKCAGAPQKALYLSCDHWRRQGILNNINVNFCLAGTAVFGIPQFVPPLSEYLEKYRAQVNFNHNLIRVDGKNRQATFSVETNEEGKRELTLPFDMLHVVPPQSAPAFISQSGLAEGSGWCDVDKLTLQHKHWPDIFAVGDCCSTPNAKTLAAARKQVVVVAENVAALIHGAPLTAHYDGYGSCPLTVEKGKVVLAEFGYDGKLLPTFPLLDATQPSRLAWWLKAWFLPRFYWAGVLRGVEWFAGSKRP</sequence>
<dbReference type="Pfam" id="PF07992">
    <property type="entry name" value="Pyr_redox_2"/>
    <property type="match status" value="1"/>
</dbReference>
<reference evidence="8" key="1">
    <citation type="submission" date="2016-05" db="EMBL/GenBank/DDBJ databases">
        <authorList>
            <person name="Cock P.J.A."/>
            <person name="Cock P.J.A."/>
        </authorList>
    </citation>
    <scope>NUCLEOTIDE SEQUENCE</scope>
    <source>
        <strain evidence="8">PWN146_assembly</strain>
    </source>
</reference>
<dbReference type="PANTHER" id="PTHR10632:SF2">
    <property type="entry name" value="SULFIDE:QUINONE OXIDOREDUCTASE, MITOCHONDRIAL"/>
    <property type="match status" value="1"/>
</dbReference>
<evidence type="ECO:0000256" key="6">
    <source>
        <dbReference type="ARBA" id="ARBA00023002"/>
    </source>
</evidence>
<dbReference type="EMBL" id="LT575490">
    <property type="protein sequence ID" value="SAY43124.1"/>
    <property type="molecule type" value="Genomic_DNA"/>
</dbReference>
<feature type="domain" description="FAD/NAD(P)-binding" evidence="7">
    <location>
        <begin position="11"/>
        <end position="137"/>
    </location>
</feature>
<keyword evidence="6 8" id="KW-0560">Oxidoreductase</keyword>
<dbReference type="FunFam" id="3.50.50.60:FF:000034">
    <property type="entry name" value="sulfide:quinone oxidoreductase, mitochondrial"/>
    <property type="match status" value="1"/>
</dbReference>
<keyword evidence="3" id="KW-0874">Quinone</keyword>
<evidence type="ECO:0000256" key="5">
    <source>
        <dbReference type="ARBA" id="ARBA00022946"/>
    </source>
</evidence>
<evidence type="ECO:0000256" key="4">
    <source>
        <dbReference type="ARBA" id="ARBA00022827"/>
    </source>
</evidence>
<evidence type="ECO:0000259" key="7">
    <source>
        <dbReference type="Pfam" id="PF07992"/>
    </source>
</evidence>
<evidence type="ECO:0000256" key="1">
    <source>
        <dbReference type="ARBA" id="ARBA00001974"/>
    </source>
</evidence>
<comment type="cofactor">
    <cofactor evidence="1">
        <name>FAD</name>
        <dbReference type="ChEBI" id="CHEBI:57692"/>
    </cofactor>
</comment>
<dbReference type="AlphaFoldDB" id="A0A1C3HDI4"/>
<organism evidence="8">
    <name type="scientific">Serratia marcescens</name>
    <dbReference type="NCBI Taxonomy" id="615"/>
    <lineage>
        <taxon>Bacteria</taxon>
        <taxon>Pseudomonadati</taxon>
        <taxon>Pseudomonadota</taxon>
        <taxon>Gammaproteobacteria</taxon>
        <taxon>Enterobacterales</taxon>
        <taxon>Yersiniaceae</taxon>
        <taxon>Serratia</taxon>
    </lineage>
</organism>
<dbReference type="GO" id="GO:0071949">
    <property type="term" value="F:FAD binding"/>
    <property type="evidence" value="ECO:0007669"/>
    <property type="project" value="TreeGrafter"/>
</dbReference>
<dbReference type="Gene3D" id="3.50.50.60">
    <property type="entry name" value="FAD/NAD(P)-binding domain"/>
    <property type="match status" value="2"/>
</dbReference>
<dbReference type="GO" id="GO:0070224">
    <property type="term" value="F:sulfide:quinone oxidoreductase activity"/>
    <property type="evidence" value="ECO:0007669"/>
    <property type="project" value="TreeGrafter"/>
</dbReference>
<dbReference type="SUPFAM" id="SSF51905">
    <property type="entry name" value="FAD/NAD(P)-binding domain"/>
    <property type="match status" value="2"/>
</dbReference>
<dbReference type="EC" id="1.8.2.3" evidence="8"/>
<proteinExistence type="predicted"/>
<accession>A0A1C3HDI4</accession>
<evidence type="ECO:0000256" key="3">
    <source>
        <dbReference type="ARBA" id="ARBA00022719"/>
    </source>
</evidence>
<evidence type="ECO:0000313" key="8">
    <source>
        <dbReference type="EMBL" id="SAY43124.1"/>
    </source>
</evidence>
<dbReference type="GO" id="GO:0070221">
    <property type="term" value="P:sulfide oxidation, using sulfide:quinone oxidoreductase"/>
    <property type="evidence" value="ECO:0007669"/>
    <property type="project" value="TreeGrafter"/>
</dbReference>
<dbReference type="PANTHER" id="PTHR10632">
    <property type="entry name" value="SULFIDE:QUINONE OXIDOREDUCTASE"/>
    <property type="match status" value="1"/>
</dbReference>
<gene>
    <name evidence="8" type="primary">fccB</name>
    <name evidence="8" type="ORF">PWN146_01815</name>
</gene>
<dbReference type="GO" id="GO:0048038">
    <property type="term" value="F:quinone binding"/>
    <property type="evidence" value="ECO:0007669"/>
    <property type="project" value="UniProtKB-KW"/>
</dbReference>
<name>A0A1C3HDI4_SERMA</name>